<evidence type="ECO:0000313" key="7">
    <source>
        <dbReference type="Proteomes" id="UP000533269"/>
    </source>
</evidence>
<evidence type="ECO:0000256" key="3">
    <source>
        <dbReference type="PIRSR" id="PIRSR605511-1"/>
    </source>
</evidence>
<dbReference type="GO" id="GO:0046872">
    <property type="term" value="F:metal ion binding"/>
    <property type="evidence" value="ECO:0007669"/>
    <property type="project" value="UniProtKB-KW"/>
</dbReference>
<gene>
    <name evidence="6" type="ORF">FHR75_000606</name>
</gene>
<dbReference type="Pfam" id="PF08450">
    <property type="entry name" value="SGL"/>
    <property type="match status" value="2"/>
</dbReference>
<dbReference type="InterPro" id="IPR005511">
    <property type="entry name" value="SMP-30"/>
</dbReference>
<dbReference type="RefSeq" id="WP_311736474.1">
    <property type="nucleotide sequence ID" value="NZ_JACHVY010000001.1"/>
</dbReference>
<evidence type="ECO:0000313" key="6">
    <source>
        <dbReference type="EMBL" id="MBB2899818.1"/>
    </source>
</evidence>
<protein>
    <submittedName>
        <fullName evidence="6">Gluconolactonase</fullName>
        <ecNumber evidence="6">3.1.1.17</ecNumber>
    </submittedName>
</protein>
<comment type="similarity">
    <text evidence="1">Belongs to the SMP-30/CGR1 family.</text>
</comment>
<evidence type="ECO:0000256" key="2">
    <source>
        <dbReference type="ARBA" id="ARBA00022801"/>
    </source>
</evidence>
<feature type="active site" description="Proton donor/acceptor" evidence="3">
    <location>
        <position position="254"/>
    </location>
</feature>
<feature type="binding site" evidence="4">
    <location>
        <position position="37"/>
    </location>
    <ligand>
        <name>a divalent metal cation</name>
        <dbReference type="ChEBI" id="CHEBI:60240"/>
    </ligand>
</feature>
<keyword evidence="2 6" id="KW-0378">Hydrolase</keyword>
<dbReference type="InterPro" id="IPR013658">
    <property type="entry name" value="SGL"/>
</dbReference>
<dbReference type="SUPFAM" id="SSF63829">
    <property type="entry name" value="Calcium-dependent phosphotriesterase"/>
    <property type="match status" value="1"/>
</dbReference>
<feature type="binding site" evidence="4">
    <location>
        <position position="149"/>
    </location>
    <ligand>
        <name>substrate</name>
    </ligand>
</feature>
<dbReference type="EMBL" id="JACHVY010000001">
    <property type="protein sequence ID" value="MBB2899818.1"/>
    <property type="molecule type" value="Genomic_DNA"/>
</dbReference>
<feature type="binding site" evidence="4">
    <location>
        <position position="185"/>
    </location>
    <ligand>
        <name>a divalent metal cation</name>
        <dbReference type="ChEBI" id="CHEBI:60240"/>
    </ligand>
</feature>
<comment type="caution">
    <text evidence="6">The sequence shown here is derived from an EMBL/GenBank/DDBJ whole genome shotgun (WGS) entry which is preliminary data.</text>
</comment>
<evidence type="ECO:0000256" key="1">
    <source>
        <dbReference type="ARBA" id="ARBA00008853"/>
    </source>
</evidence>
<keyword evidence="4" id="KW-0862">Zinc</keyword>
<dbReference type="PANTHER" id="PTHR47572:SF4">
    <property type="entry name" value="LACTONASE DRP35"/>
    <property type="match status" value="1"/>
</dbReference>
<name>A0A7W4TJN2_KINRA</name>
<accession>A0A7W4TJN2</accession>
<feature type="binding site" evidence="4">
    <location>
        <position position="127"/>
    </location>
    <ligand>
        <name>substrate</name>
    </ligand>
</feature>
<organism evidence="6 7">
    <name type="scientific">Kineococcus radiotolerans</name>
    <dbReference type="NCBI Taxonomy" id="131568"/>
    <lineage>
        <taxon>Bacteria</taxon>
        <taxon>Bacillati</taxon>
        <taxon>Actinomycetota</taxon>
        <taxon>Actinomycetes</taxon>
        <taxon>Kineosporiales</taxon>
        <taxon>Kineosporiaceae</taxon>
        <taxon>Kineococcus</taxon>
    </lineage>
</organism>
<reference evidence="6 7" key="1">
    <citation type="submission" date="2020-08" db="EMBL/GenBank/DDBJ databases">
        <title>The Agave Microbiome: Exploring the role of microbial communities in plant adaptations to desert environments.</title>
        <authorList>
            <person name="Partida-Martinez L.P."/>
        </authorList>
    </citation>
    <scope>NUCLEOTIDE SEQUENCE [LARGE SCALE GENOMIC DNA]</scope>
    <source>
        <strain evidence="6 7">AS2.23</strain>
    </source>
</reference>
<sequence length="327" mass="34644">MTQTSPGSPTVLDPRGAALLPAGAVLERLGTGSTWAEGPLWLPRERALILSDIPGNRVLRWDEASGVGGGLTVHREGVEFTNGRTLDREGRVVTCSHGRRAVERTEADGTTTVLVDRYGDARLNSPNDVVVASDGAIWFTDPPYGISVEVEGHEGHREYGDNFVFRLDPATRELRVVVTDVEEPNGLAFSPDESLLYVADTSAAPTPGNGTHRLIRVYDVLTGVRGGRGPHAAPSGPVVKNGRVFAEVDRGLADGFRVDTAGNVWTSDGDAVAVYAPDGTRLLEVVVGEVVANLCFGGADGTDVFVAASTSAYRLRTSAVGAGLWWL</sequence>
<comment type="cofactor">
    <cofactor evidence="4">
        <name>Zn(2+)</name>
        <dbReference type="ChEBI" id="CHEBI:29105"/>
    </cofactor>
    <text evidence="4">Binds 1 divalent metal cation per subunit.</text>
</comment>
<dbReference type="AlphaFoldDB" id="A0A7W4TJN2"/>
<proteinExistence type="inferred from homology"/>
<dbReference type="EC" id="3.1.1.17" evidence="6"/>
<dbReference type="InterPro" id="IPR051262">
    <property type="entry name" value="SMP-30/CGR1_Lactonase"/>
</dbReference>
<dbReference type="PRINTS" id="PR01790">
    <property type="entry name" value="SMP30FAMILY"/>
</dbReference>
<feature type="binding site" evidence="4">
    <location>
        <position position="254"/>
    </location>
    <ligand>
        <name>a divalent metal cation</name>
        <dbReference type="ChEBI" id="CHEBI:60240"/>
    </ligand>
</feature>
<dbReference type="InterPro" id="IPR011042">
    <property type="entry name" value="6-blade_b-propeller_TolB-like"/>
</dbReference>
<dbReference type="GO" id="GO:0004341">
    <property type="term" value="F:gluconolactonase activity"/>
    <property type="evidence" value="ECO:0007669"/>
    <property type="project" value="UniProtKB-EC"/>
</dbReference>
<reference evidence="6 7" key="2">
    <citation type="submission" date="2020-08" db="EMBL/GenBank/DDBJ databases">
        <authorList>
            <person name="Partida-Martinez L."/>
            <person name="Huntemann M."/>
            <person name="Clum A."/>
            <person name="Wang J."/>
            <person name="Palaniappan K."/>
            <person name="Ritter S."/>
            <person name="Chen I.-M."/>
            <person name="Stamatis D."/>
            <person name="Reddy T."/>
            <person name="O'Malley R."/>
            <person name="Daum C."/>
            <person name="Shapiro N."/>
            <person name="Ivanova N."/>
            <person name="Kyrpides N."/>
            <person name="Woyke T."/>
        </authorList>
    </citation>
    <scope>NUCLEOTIDE SEQUENCE [LARGE SCALE GENOMIC DNA]</scope>
    <source>
        <strain evidence="6 7">AS2.23</strain>
    </source>
</reference>
<evidence type="ECO:0000259" key="5">
    <source>
        <dbReference type="Pfam" id="PF08450"/>
    </source>
</evidence>
<keyword evidence="4" id="KW-0479">Metal-binding</keyword>
<feature type="domain" description="SMP-30/Gluconolactonase/LRE-like region" evidence="5">
    <location>
        <begin position="236"/>
        <end position="309"/>
    </location>
</feature>
<dbReference type="Proteomes" id="UP000533269">
    <property type="component" value="Unassembled WGS sequence"/>
</dbReference>
<evidence type="ECO:0000256" key="4">
    <source>
        <dbReference type="PIRSR" id="PIRSR605511-2"/>
    </source>
</evidence>
<feature type="domain" description="SMP-30/Gluconolactonase/LRE-like region" evidence="5">
    <location>
        <begin position="35"/>
        <end position="203"/>
    </location>
</feature>
<dbReference type="Gene3D" id="2.120.10.30">
    <property type="entry name" value="TolB, C-terminal domain"/>
    <property type="match status" value="1"/>
</dbReference>
<dbReference type="PANTHER" id="PTHR47572">
    <property type="entry name" value="LIPOPROTEIN-RELATED"/>
    <property type="match status" value="1"/>
</dbReference>